<evidence type="ECO:0000313" key="11">
    <source>
        <dbReference type="Proteomes" id="UP000076420"/>
    </source>
</evidence>
<dbReference type="InterPro" id="IPR001611">
    <property type="entry name" value="Leu-rich_rpt"/>
</dbReference>
<dbReference type="Gene3D" id="1.25.40.120">
    <property type="entry name" value="Protein prenylyltransferase"/>
    <property type="match status" value="1"/>
</dbReference>
<dbReference type="OrthoDB" id="1658at2759"/>
<dbReference type="PANTHER" id="PTHR11129">
    <property type="entry name" value="PROTEIN FARNESYLTRANSFERASE ALPHA SUBUNIT/RAB GERANYLGERANYL TRANSFERASE ALPHA SUBUNIT"/>
    <property type="match status" value="1"/>
</dbReference>
<gene>
    <name evidence="10" type="primary">106065205</name>
</gene>
<dbReference type="InterPro" id="IPR009087">
    <property type="entry name" value="RabGGT_asu_insert-domain"/>
</dbReference>
<dbReference type="Proteomes" id="UP000076420">
    <property type="component" value="Unassembled WGS sequence"/>
</dbReference>
<dbReference type="Pfam" id="PF07711">
    <property type="entry name" value="RabGGT_insert"/>
    <property type="match status" value="1"/>
</dbReference>
<evidence type="ECO:0000259" key="9">
    <source>
        <dbReference type="Pfam" id="PF07711"/>
    </source>
</evidence>
<dbReference type="STRING" id="6526.A0A2C9LHE2"/>
<dbReference type="VEuPathDB" id="VectorBase:BGLAX_028830"/>
<dbReference type="AlphaFoldDB" id="A0A2C9LHE2"/>
<comment type="catalytic activity">
    <reaction evidence="7 8">
        <text>geranylgeranyl diphosphate + L-cysteinyl-[protein] = S-geranylgeranyl-L-cysteinyl-[protein] + diphosphate</text>
        <dbReference type="Rhea" id="RHEA:21240"/>
        <dbReference type="Rhea" id="RHEA-COMP:10131"/>
        <dbReference type="Rhea" id="RHEA-COMP:11537"/>
        <dbReference type="ChEBI" id="CHEBI:29950"/>
        <dbReference type="ChEBI" id="CHEBI:33019"/>
        <dbReference type="ChEBI" id="CHEBI:57533"/>
        <dbReference type="ChEBI" id="CHEBI:86021"/>
        <dbReference type="EC" id="2.5.1.60"/>
    </reaction>
</comment>
<dbReference type="GO" id="GO:0097354">
    <property type="term" value="P:prenylation"/>
    <property type="evidence" value="ECO:0007669"/>
    <property type="project" value="UniProtKB-UniRule"/>
</dbReference>
<keyword evidence="4" id="KW-0433">Leucine-rich repeat</keyword>
<name>A0A2C9LHE2_BIOGL</name>
<evidence type="ECO:0000313" key="10">
    <source>
        <dbReference type="EnsemblMetazoa" id="BGLB030981-PA"/>
    </source>
</evidence>
<dbReference type="VEuPathDB" id="VectorBase:BGLB030981"/>
<comment type="similarity">
    <text evidence="1 8">Belongs to the protein prenyltransferase subunit alpha family.</text>
</comment>
<dbReference type="Pfam" id="PF01239">
    <property type="entry name" value="PPTA"/>
    <property type="match status" value="4"/>
</dbReference>
<keyword evidence="6" id="KW-0677">Repeat</keyword>
<dbReference type="GO" id="GO:0005968">
    <property type="term" value="C:Rab-protein geranylgeranyltransferase complex"/>
    <property type="evidence" value="ECO:0007669"/>
    <property type="project" value="TreeGrafter"/>
</dbReference>
<dbReference type="Pfam" id="PF13855">
    <property type="entry name" value="LRR_8"/>
    <property type="match status" value="1"/>
</dbReference>
<evidence type="ECO:0000256" key="5">
    <source>
        <dbReference type="ARBA" id="ARBA00022679"/>
    </source>
</evidence>
<feature type="domain" description="Rab geranylgeranyltransferase alpha subunit insert-domain" evidence="9">
    <location>
        <begin position="243"/>
        <end position="301"/>
    </location>
</feature>
<dbReference type="SUPFAM" id="SSF48439">
    <property type="entry name" value="Protein prenylyltransferase"/>
    <property type="match status" value="1"/>
</dbReference>
<keyword evidence="5 8" id="KW-0808">Transferase</keyword>
<evidence type="ECO:0000256" key="1">
    <source>
        <dbReference type="ARBA" id="ARBA00006734"/>
    </source>
</evidence>
<organism evidence="10 11">
    <name type="scientific">Biomphalaria glabrata</name>
    <name type="common">Bloodfluke planorb</name>
    <name type="synonym">Freshwater snail</name>
    <dbReference type="NCBI Taxonomy" id="6526"/>
    <lineage>
        <taxon>Eukaryota</taxon>
        <taxon>Metazoa</taxon>
        <taxon>Spiralia</taxon>
        <taxon>Lophotrochozoa</taxon>
        <taxon>Mollusca</taxon>
        <taxon>Gastropoda</taxon>
        <taxon>Heterobranchia</taxon>
        <taxon>Euthyneura</taxon>
        <taxon>Panpulmonata</taxon>
        <taxon>Hygrophila</taxon>
        <taxon>Lymnaeoidea</taxon>
        <taxon>Planorbidae</taxon>
        <taxon>Biomphalaria</taxon>
    </lineage>
</organism>
<dbReference type="GO" id="GO:0008270">
    <property type="term" value="F:zinc ion binding"/>
    <property type="evidence" value="ECO:0007669"/>
    <property type="project" value="InterPro"/>
</dbReference>
<dbReference type="KEGG" id="bgt:106065205"/>
<protein>
    <recommendedName>
        <fullName evidence="8">Geranylgeranyl transferase type-2 subunit alpha</fullName>
        <ecNumber evidence="8">2.5.1.60</ecNumber>
    </recommendedName>
    <alternativeName>
        <fullName evidence="8">Geranylgeranyl transferase type II subunit alpha</fullName>
    </alternativeName>
</protein>
<dbReference type="PROSITE" id="PS51450">
    <property type="entry name" value="LRR"/>
    <property type="match status" value="1"/>
</dbReference>
<evidence type="ECO:0000256" key="6">
    <source>
        <dbReference type="ARBA" id="ARBA00022737"/>
    </source>
</evidence>
<dbReference type="PROSITE" id="PS51147">
    <property type="entry name" value="PFTA"/>
    <property type="match status" value="4"/>
</dbReference>
<dbReference type="InterPro" id="IPR036254">
    <property type="entry name" value="RabGGT_asu_insert-dom_sf"/>
</dbReference>
<evidence type="ECO:0000256" key="7">
    <source>
        <dbReference type="ARBA" id="ARBA00047658"/>
    </source>
</evidence>
<dbReference type="PANTHER" id="PTHR11129:SF2">
    <property type="entry name" value="GERANYLGERANYL TRANSFERASE TYPE-2 SUBUNIT ALPHA"/>
    <property type="match status" value="1"/>
</dbReference>
<proteinExistence type="inferred from homology"/>
<reference evidence="10" key="1">
    <citation type="submission" date="2020-05" db="UniProtKB">
        <authorList>
            <consortium name="EnsemblMetazoa"/>
        </authorList>
    </citation>
    <scope>IDENTIFICATION</scope>
    <source>
        <strain evidence="10">BB02</strain>
    </source>
</reference>
<dbReference type="SUPFAM" id="SSF49594">
    <property type="entry name" value="Rab geranylgeranyltransferase alpha-subunit, insert domain"/>
    <property type="match status" value="1"/>
</dbReference>
<dbReference type="FunFam" id="1.25.40.120:FF:000001">
    <property type="entry name" value="Geranylgeranyl transferase type-2 subunit alpha"/>
    <property type="match status" value="1"/>
</dbReference>
<dbReference type="GO" id="GO:0004663">
    <property type="term" value="F:Rab geranylgeranyltransferase activity"/>
    <property type="evidence" value="ECO:0007669"/>
    <property type="project" value="UniProtKB-UniRule"/>
</dbReference>
<keyword evidence="3 8" id="KW-0637">Prenyltransferase</keyword>
<accession>A0A2C9LHE2</accession>
<sequence length="478" mass="55379">MHGRLKVKSTEEQIEAKKKEREKKLLLYNGAMSKIFLKKQNGELDQEMLLLSGEVLVVNPDVYTLWNFRKETFLELSTCLPGEQLQRLYQSELYFLEACLKKNPKSYGSWHHRCFVMDHMPDPDWKRELELCNQFLQLDERNFHCWDYRRFVVHSAKIPPDEEFEFSLRLINNNFSNYSSWHYRSKLLPILFPDVTQPMGVSEDALLKEYELVQNGFFTDPDDQSNWFYHRWLMGRGNQTLNINCFYVSREDNCVLVSFTQHIQIGKKTDLILECNGQTMPGTVWLNPNKTSQPSCLWRADNLTFPKDCDLKVTLVQGSLELCSSSLHLGENDSSLSGSSVISMDKSMFSQEMSPLKKDTLLQAMESVLQLMEMESDNKWSKFIIENIFAGTELTNASTITLSGRSLTKMYHTELLPLVTSLDLCDNLLRDVHEFNLLQNVKVLNLANNKLENCEGLQHLPKLERLLLNGNCILSLLA</sequence>
<dbReference type="EC" id="2.5.1.60" evidence="8"/>
<evidence type="ECO:0000256" key="2">
    <source>
        <dbReference type="ARBA" id="ARBA00022553"/>
    </source>
</evidence>
<dbReference type="Gene3D" id="2.60.40.1130">
    <property type="entry name" value="Rab geranylgeranyltransferase alpha-subunit, insert domain"/>
    <property type="match status" value="1"/>
</dbReference>
<comment type="function">
    <text evidence="8">Catalyzes the transfer of a geranyl-geranyl moiety from geranyl-geranyl pyrophosphate to cysteines occuring in specific C-terminal amino acid sequences.</text>
</comment>
<dbReference type="InterPro" id="IPR002088">
    <property type="entry name" value="Prenyl_trans_a"/>
</dbReference>
<dbReference type="SUPFAM" id="SSF52075">
    <property type="entry name" value="Outer arm dynein light chain 1"/>
    <property type="match status" value="1"/>
</dbReference>
<dbReference type="EnsemblMetazoa" id="BGLB030981-RA">
    <property type="protein sequence ID" value="BGLB030981-PA"/>
    <property type="gene ID" value="BGLB030981"/>
</dbReference>
<evidence type="ECO:0000256" key="4">
    <source>
        <dbReference type="ARBA" id="ARBA00022614"/>
    </source>
</evidence>
<evidence type="ECO:0000256" key="3">
    <source>
        <dbReference type="ARBA" id="ARBA00022602"/>
    </source>
</evidence>
<keyword evidence="2" id="KW-0597">Phosphoprotein</keyword>
<evidence type="ECO:0000256" key="8">
    <source>
        <dbReference type="RuleBase" id="RU367120"/>
    </source>
</evidence>